<name>A0A318ZED5_9EURO</name>
<evidence type="ECO:0008006" key="6">
    <source>
        <dbReference type="Google" id="ProtNLM"/>
    </source>
</evidence>
<dbReference type="InterPro" id="IPR021858">
    <property type="entry name" value="Fun_TF"/>
</dbReference>
<proteinExistence type="predicted"/>
<dbReference type="STRING" id="1450539.A0A318ZED5"/>
<feature type="compositionally biased region" description="Low complexity" evidence="3">
    <location>
        <begin position="23"/>
        <end position="32"/>
    </location>
</feature>
<accession>A0A318ZED5</accession>
<dbReference type="RefSeq" id="XP_025427922.1">
    <property type="nucleotide sequence ID" value="XM_025579775.1"/>
</dbReference>
<dbReference type="AlphaFoldDB" id="A0A318ZED5"/>
<dbReference type="PANTHER" id="PTHR37534">
    <property type="entry name" value="TRANSCRIPTIONAL ACTIVATOR PROTEIN UGA3"/>
    <property type="match status" value="1"/>
</dbReference>
<dbReference type="GeneID" id="37081004"/>
<evidence type="ECO:0000256" key="3">
    <source>
        <dbReference type="SAM" id="MobiDB-lite"/>
    </source>
</evidence>
<evidence type="ECO:0000256" key="2">
    <source>
        <dbReference type="ARBA" id="ARBA00023242"/>
    </source>
</evidence>
<evidence type="ECO:0000313" key="4">
    <source>
        <dbReference type="EMBL" id="PYH41940.1"/>
    </source>
</evidence>
<gene>
    <name evidence="4" type="ORF">BP01DRAFT_425968</name>
</gene>
<reference evidence="4 5" key="1">
    <citation type="submission" date="2016-12" db="EMBL/GenBank/DDBJ databases">
        <title>The genomes of Aspergillus section Nigri reveals drivers in fungal speciation.</title>
        <authorList>
            <consortium name="DOE Joint Genome Institute"/>
            <person name="Vesth T.C."/>
            <person name="Nybo J."/>
            <person name="Theobald S."/>
            <person name="Brandl J."/>
            <person name="Frisvad J.C."/>
            <person name="Nielsen K.F."/>
            <person name="Lyhne E.K."/>
            <person name="Kogle M.E."/>
            <person name="Kuo A."/>
            <person name="Riley R."/>
            <person name="Clum A."/>
            <person name="Nolan M."/>
            <person name="Lipzen A."/>
            <person name="Salamov A."/>
            <person name="Henrissat B."/>
            <person name="Wiebenga A."/>
            <person name="De Vries R.P."/>
            <person name="Grigoriev I.V."/>
            <person name="Mortensen U.H."/>
            <person name="Andersen M.R."/>
            <person name="Baker S.E."/>
        </authorList>
    </citation>
    <scope>NUCLEOTIDE SEQUENCE [LARGE SCALE GENOMIC DNA]</scope>
    <source>
        <strain evidence="4 5">JOP 1030-1</strain>
    </source>
</reference>
<sequence>MDRRVMPDLPVTELPSKRQRLDAVAGAQQKQAQPPPVKVELGLSPLTPRDFYDHSCNLNGADLHTSPNSGGECSLFQSPAAGSWTQDGFSQDPNFLASQEELRCFLFSLANSAVPTRASSPDAVDSGVQLERLSQASTKDGRDSWHAPLSEGRRIYYLKIYVSEVVPWLDMFDSECTFRHQIPALAQGFPALSNAIPCLLNKTDRALELYQEAIRRLSPLLQVHDTKVVAACVLLCCLEMMSARAQDWRRHLEGCAALFSAFGIQGFSPECYRQYFGVMRGWTFAVRLSLMARKLQFYTRPNGCLQAVKKRMHIDYSKMSRLRTCTQITRYISVWKRRSWFRIVQGSSNWAKITDVLPSNFSPVGFVSGTSFSAG</sequence>
<keyword evidence="2" id="KW-0539">Nucleus</keyword>
<dbReference type="PANTHER" id="PTHR37534:SF24">
    <property type="entry name" value="MISCELLANEOUS ZN(II)2CYS6 TRANSCRIPTION FACTOR (EUROFUNG)-RELATED"/>
    <property type="match status" value="1"/>
</dbReference>
<protein>
    <recommendedName>
        <fullName evidence="6">Transcription factor domain-containing protein</fullName>
    </recommendedName>
</protein>
<dbReference type="Proteomes" id="UP000248349">
    <property type="component" value="Unassembled WGS sequence"/>
</dbReference>
<dbReference type="GO" id="GO:0000976">
    <property type="term" value="F:transcription cis-regulatory region binding"/>
    <property type="evidence" value="ECO:0007669"/>
    <property type="project" value="TreeGrafter"/>
</dbReference>
<feature type="region of interest" description="Disordered" evidence="3">
    <location>
        <begin position="1"/>
        <end position="38"/>
    </location>
</feature>
<evidence type="ECO:0000313" key="5">
    <source>
        <dbReference type="Proteomes" id="UP000248349"/>
    </source>
</evidence>
<comment type="subcellular location">
    <subcellularLocation>
        <location evidence="1">Nucleus</location>
    </subcellularLocation>
</comment>
<organism evidence="4 5">
    <name type="scientific">Aspergillus saccharolyticus JOP 1030-1</name>
    <dbReference type="NCBI Taxonomy" id="1450539"/>
    <lineage>
        <taxon>Eukaryota</taxon>
        <taxon>Fungi</taxon>
        <taxon>Dikarya</taxon>
        <taxon>Ascomycota</taxon>
        <taxon>Pezizomycotina</taxon>
        <taxon>Eurotiomycetes</taxon>
        <taxon>Eurotiomycetidae</taxon>
        <taxon>Eurotiales</taxon>
        <taxon>Aspergillaceae</taxon>
        <taxon>Aspergillus</taxon>
        <taxon>Aspergillus subgen. Circumdati</taxon>
    </lineage>
</organism>
<dbReference type="EMBL" id="KZ821257">
    <property type="protein sequence ID" value="PYH41940.1"/>
    <property type="molecule type" value="Genomic_DNA"/>
</dbReference>
<dbReference type="GO" id="GO:0005634">
    <property type="term" value="C:nucleus"/>
    <property type="evidence" value="ECO:0007669"/>
    <property type="project" value="UniProtKB-SubCell"/>
</dbReference>
<dbReference type="GO" id="GO:0045944">
    <property type="term" value="P:positive regulation of transcription by RNA polymerase II"/>
    <property type="evidence" value="ECO:0007669"/>
    <property type="project" value="TreeGrafter"/>
</dbReference>
<evidence type="ECO:0000256" key="1">
    <source>
        <dbReference type="ARBA" id="ARBA00004123"/>
    </source>
</evidence>
<dbReference type="OrthoDB" id="415590at2759"/>
<dbReference type="Pfam" id="PF11951">
    <property type="entry name" value="Fungal_trans_2"/>
    <property type="match status" value="1"/>
</dbReference>
<keyword evidence="5" id="KW-1185">Reference proteome</keyword>
<dbReference type="GO" id="GO:0003700">
    <property type="term" value="F:DNA-binding transcription factor activity"/>
    <property type="evidence" value="ECO:0007669"/>
    <property type="project" value="TreeGrafter"/>
</dbReference>